<keyword evidence="5 8" id="KW-0812">Transmembrane</keyword>
<evidence type="ECO:0000256" key="8">
    <source>
        <dbReference type="RuleBase" id="RU003943"/>
    </source>
</evidence>
<dbReference type="RefSeq" id="WP_193327465.1">
    <property type="nucleotide sequence ID" value="NZ_CP053291.1"/>
</dbReference>
<evidence type="ECO:0000256" key="1">
    <source>
        <dbReference type="ARBA" id="ARBA00004651"/>
    </source>
</evidence>
<evidence type="ECO:0000256" key="2">
    <source>
        <dbReference type="ARBA" id="ARBA00008034"/>
    </source>
</evidence>
<keyword evidence="4" id="KW-1003">Cell membrane</keyword>
<sequence>MISLAEFFGTYAFRTTAIGTFLIGALAGALGSILYLRKQSLASDVVGHSAIFGVVTAFVIASLLGADGRSIVTLTIGATAASVLSLLLTNLIAQHSRVGIDAAMAVSMAIFYGGGMVGLRLINHSSLPNRGGIDSYMFGNAGTMRQVDVISIAAFGALALVVLALFWKEIGLYCFDPVAAHIQGFSPKVVDAISIVTTTVAIVIGIKAVGMILMVAFAIMPPAAARQWTTSMRGLVVGAGAIGGVSGMAGAYLSISAGRVPTGPVVVLILFTVFLVSILASPRRSILSHRRGRRRCLETKAVSA</sequence>
<dbReference type="CDD" id="cd06550">
    <property type="entry name" value="TM_ABC_iron-siderophores_like"/>
    <property type="match status" value="1"/>
</dbReference>
<comment type="similarity">
    <text evidence="2 8">Belongs to the ABC-3 integral membrane protein family.</text>
</comment>
<dbReference type="SUPFAM" id="SSF81345">
    <property type="entry name" value="ABC transporter involved in vitamin B12 uptake, BtuC"/>
    <property type="match status" value="1"/>
</dbReference>
<dbReference type="AlphaFoldDB" id="A0A7M1QTD6"/>
<dbReference type="GO" id="GO:0043190">
    <property type="term" value="C:ATP-binding cassette (ABC) transporter complex"/>
    <property type="evidence" value="ECO:0007669"/>
    <property type="project" value="InterPro"/>
</dbReference>
<evidence type="ECO:0000256" key="6">
    <source>
        <dbReference type="ARBA" id="ARBA00022989"/>
    </source>
</evidence>
<dbReference type="EMBL" id="CP063213">
    <property type="protein sequence ID" value="QOR44764.1"/>
    <property type="molecule type" value="Genomic_DNA"/>
</dbReference>
<keyword evidence="10" id="KW-1185">Reference proteome</keyword>
<evidence type="ECO:0000256" key="3">
    <source>
        <dbReference type="ARBA" id="ARBA00022448"/>
    </source>
</evidence>
<comment type="subcellular location">
    <subcellularLocation>
        <location evidence="1 8">Cell membrane</location>
        <topology evidence="1 8">Multi-pass membrane protein</topology>
    </subcellularLocation>
</comment>
<dbReference type="GO" id="GO:0055085">
    <property type="term" value="P:transmembrane transport"/>
    <property type="evidence" value="ECO:0007669"/>
    <property type="project" value="InterPro"/>
</dbReference>
<accession>A0A7M1QTD6</accession>
<proteinExistence type="inferred from homology"/>
<gene>
    <name evidence="9" type="ORF">INS88_05505</name>
</gene>
<name>A0A7M1QTD6_9ACTO</name>
<dbReference type="Gene3D" id="1.10.3470.10">
    <property type="entry name" value="ABC transporter involved in vitamin B12 uptake, BtuC"/>
    <property type="match status" value="1"/>
</dbReference>
<dbReference type="GO" id="GO:0010043">
    <property type="term" value="P:response to zinc ion"/>
    <property type="evidence" value="ECO:0007669"/>
    <property type="project" value="TreeGrafter"/>
</dbReference>
<accession>A0A8A5UAV8</accession>
<keyword evidence="3 8" id="KW-0813">Transport</keyword>
<evidence type="ECO:0000256" key="4">
    <source>
        <dbReference type="ARBA" id="ARBA00022475"/>
    </source>
</evidence>
<keyword evidence="6" id="KW-1133">Transmembrane helix</keyword>
<keyword evidence="7" id="KW-0472">Membrane</keyword>
<protein>
    <submittedName>
        <fullName evidence="9">Metal ABC transporter permease</fullName>
    </submittedName>
</protein>
<dbReference type="PANTHER" id="PTHR30477:SF3">
    <property type="entry name" value="METAL TRANSPORT SYSTEM MEMBRANE PROTEIN CT_069-RELATED"/>
    <property type="match status" value="1"/>
</dbReference>
<dbReference type="PANTHER" id="PTHR30477">
    <property type="entry name" value="ABC-TRANSPORTER METAL-BINDING PROTEIN"/>
    <property type="match status" value="1"/>
</dbReference>
<evidence type="ECO:0000313" key="9">
    <source>
        <dbReference type="EMBL" id="QOR44764.1"/>
    </source>
</evidence>
<dbReference type="InterPro" id="IPR037294">
    <property type="entry name" value="ABC_BtuC-like"/>
</dbReference>
<dbReference type="Proteomes" id="UP000595053">
    <property type="component" value="Chromosome"/>
</dbReference>
<organism evidence="9 10">
    <name type="scientific">Trueperella pecoris</name>
    <dbReference type="NCBI Taxonomy" id="2733571"/>
    <lineage>
        <taxon>Bacteria</taxon>
        <taxon>Bacillati</taxon>
        <taxon>Actinomycetota</taxon>
        <taxon>Actinomycetes</taxon>
        <taxon>Actinomycetales</taxon>
        <taxon>Actinomycetaceae</taxon>
        <taxon>Trueperella</taxon>
    </lineage>
</organism>
<dbReference type="InterPro" id="IPR001626">
    <property type="entry name" value="ABC_TroCD"/>
</dbReference>
<dbReference type="Pfam" id="PF00950">
    <property type="entry name" value="ABC-3"/>
    <property type="match status" value="1"/>
</dbReference>
<evidence type="ECO:0000313" key="10">
    <source>
        <dbReference type="Proteomes" id="UP000595053"/>
    </source>
</evidence>
<evidence type="ECO:0000256" key="7">
    <source>
        <dbReference type="ARBA" id="ARBA00023136"/>
    </source>
</evidence>
<evidence type="ECO:0000256" key="5">
    <source>
        <dbReference type="ARBA" id="ARBA00022692"/>
    </source>
</evidence>
<reference evidence="9 10" key="1">
    <citation type="submission" date="2020-10" db="EMBL/GenBank/DDBJ databases">
        <title>Trueperella pecoris sp. nov. isolated from bovine and porcine specimens.</title>
        <authorList>
            <person name="Schoenecker L."/>
            <person name="Schnydrig P."/>
            <person name="Brodard I."/>
            <person name="Thomann A."/>
            <person name="Hemphill A."/>
            <person name="Rodriguez-Campos S."/>
            <person name="Perreten V."/>
            <person name="Jores J."/>
            <person name="Kittl S."/>
        </authorList>
    </citation>
    <scope>NUCLEOTIDE SEQUENCE [LARGE SCALE GENOMIC DNA]</scope>
    <source>
        <strain evidence="9 10">15A0121</strain>
    </source>
</reference>